<reference evidence="9" key="1">
    <citation type="journal article" date="2021" name="PeerJ">
        <title>Extensive microbial diversity within the chicken gut microbiome revealed by metagenomics and culture.</title>
        <authorList>
            <person name="Gilroy R."/>
            <person name="Ravi A."/>
            <person name="Getino M."/>
            <person name="Pursley I."/>
            <person name="Horton D.L."/>
            <person name="Alikhan N.F."/>
            <person name="Baker D."/>
            <person name="Gharbi K."/>
            <person name="Hall N."/>
            <person name="Watson M."/>
            <person name="Adriaenssens E.M."/>
            <person name="Foster-Nyarko E."/>
            <person name="Jarju S."/>
            <person name="Secka A."/>
            <person name="Antonio M."/>
            <person name="Oren A."/>
            <person name="Chaudhuri R.R."/>
            <person name="La Ragione R."/>
            <person name="Hildebrand F."/>
            <person name="Pallen M.J."/>
        </authorList>
    </citation>
    <scope>NUCLEOTIDE SEQUENCE</scope>
    <source>
        <strain evidence="9">8470</strain>
    </source>
</reference>
<evidence type="ECO:0000256" key="1">
    <source>
        <dbReference type="ARBA" id="ARBA00004651"/>
    </source>
</evidence>
<feature type="domain" description="ABC3 transporter permease C-terminal" evidence="7">
    <location>
        <begin position="265"/>
        <end position="375"/>
    </location>
</feature>
<evidence type="ECO:0000313" key="9">
    <source>
        <dbReference type="EMBL" id="MBU3855284.1"/>
    </source>
</evidence>
<dbReference type="GO" id="GO:0022857">
    <property type="term" value="F:transmembrane transporter activity"/>
    <property type="evidence" value="ECO:0007669"/>
    <property type="project" value="TreeGrafter"/>
</dbReference>
<keyword evidence="5 6" id="KW-0472">Membrane</keyword>
<evidence type="ECO:0000259" key="8">
    <source>
        <dbReference type="Pfam" id="PF12704"/>
    </source>
</evidence>
<dbReference type="Proteomes" id="UP000784286">
    <property type="component" value="Unassembled WGS sequence"/>
</dbReference>
<evidence type="ECO:0000259" key="7">
    <source>
        <dbReference type="Pfam" id="PF02687"/>
    </source>
</evidence>
<evidence type="ECO:0000256" key="6">
    <source>
        <dbReference type="SAM" id="Phobius"/>
    </source>
</evidence>
<reference evidence="9" key="2">
    <citation type="submission" date="2021-04" db="EMBL/GenBank/DDBJ databases">
        <authorList>
            <person name="Gilroy R."/>
        </authorList>
    </citation>
    <scope>NUCLEOTIDE SEQUENCE</scope>
    <source>
        <strain evidence="9">8470</strain>
    </source>
</reference>
<feature type="transmembrane region" description="Helical" evidence="6">
    <location>
        <begin position="665"/>
        <end position="687"/>
    </location>
</feature>
<comment type="subcellular location">
    <subcellularLocation>
        <location evidence="1">Cell membrane</location>
        <topology evidence="1">Multi-pass membrane protein</topology>
    </subcellularLocation>
</comment>
<comment type="caution">
    <text evidence="9">The sequence shown here is derived from an EMBL/GenBank/DDBJ whole genome shotgun (WGS) entry which is preliminary data.</text>
</comment>
<accession>A0A948X1P8</accession>
<name>A0A948X1P8_9BACT</name>
<proteinExistence type="predicted"/>
<keyword evidence="4 6" id="KW-1133">Transmembrane helix</keyword>
<dbReference type="PROSITE" id="PS51257">
    <property type="entry name" value="PROKAR_LIPOPROTEIN"/>
    <property type="match status" value="1"/>
</dbReference>
<dbReference type="InterPro" id="IPR050250">
    <property type="entry name" value="Macrolide_Exporter_MacB"/>
</dbReference>
<feature type="domain" description="ABC3 transporter permease C-terminal" evidence="7">
    <location>
        <begin position="668"/>
        <end position="781"/>
    </location>
</feature>
<dbReference type="InterPro" id="IPR003838">
    <property type="entry name" value="ABC3_permease_C"/>
</dbReference>
<feature type="transmembrane region" description="Helical" evidence="6">
    <location>
        <begin position="258"/>
        <end position="284"/>
    </location>
</feature>
<evidence type="ECO:0000256" key="5">
    <source>
        <dbReference type="ARBA" id="ARBA00023136"/>
    </source>
</evidence>
<dbReference type="InterPro" id="IPR025857">
    <property type="entry name" value="MacB_PCD"/>
</dbReference>
<feature type="transmembrane region" description="Helical" evidence="6">
    <location>
        <begin position="751"/>
        <end position="771"/>
    </location>
</feature>
<dbReference type="PANTHER" id="PTHR30572:SF18">
    <property type="entry name" value="ABC-TYPE MACROLIDE FAMILY EXPORT SYSTEM PERMEASE COMPONENT 2"/>
    <property type="match status" value="1"/>
</dbReference>
<dbReference type="GO" id="GO:0005886">
    <property type="term" value="C:plasma membrane"/>
    <property type="evidence" value="ECO:0007669"/>
    <property type="project" value="UniProtKB-SubCell"/>
</dbReference>
<feature type="transmembrane region" description="Helical" evidence="6">
    <location>
        <begin position="305"/>
        <end position="328"/>
    </location>
</feature>
<feature type="domain" description="MacB-like periplasmic core" evidence="8">
    <location>
        <begin position="18"/>
        <end position="196"/>
    </location>
</feature>
<sequence>MKTLRYALRHLTRARAYTLISLSGLAFSLACSIILLRYIHRELTVDANCIHPETVVLPLADVHGNWYPSARMYMDSVYLADGQVTERCLVVPNERTHILYENRTYNADMLAVDSTFFRFFAYPVVAGTVAMQGSQGGILTRKFAEQLFGRENPLGKVLVYDGIPVVVQGVIDSPSNKTVWQFDVLVSRGLQDWNRMSIEMVRVLPGVGLDAINKVSGIYRDTKYSGPMRYRFIPWKQFYFDPSIVVEKSLMNHGDKSYLLILSGVIILLLAVGILNFINLYMVMLVKRWREYGVKKVLGLKRSSLFVEIWLENFALVFASLFVAWVLIEVTAVPVERLLGEPISYTWFDGWLSSGILVALPLLTSAYPYIKYGYRSPVVSMRNVPVRYSVASRAVLLGIQYVFTVVLVVLSVYFNRHFDFLINTPPGFRTEGILEADLQKENWNYGNETDERRKSRNERIERIRKALNECPYIDLWICSSFDEITSEVQINYFNEKDKKVAVKALFVPAAFFDFYGLKVLDGDLPDEIRDVTRSEIALNEEAMKLFGYADREEAFVRAETPIWMFFGADGSVKKGGLELMPVAAVIADCYFGKLTGGVQPIVYVISGGYERGKISIAVHPGKEKELLAYLRRTVKEIYGTEEFDHAWLSDVVKEQYAHDRKIATVYSVFAFIAIVVSCMGLFGISLFDIRRRYREIAIRKVNGATLAGLYWLLGGKYLKVLLASFAAAVPLAWFIISRYTESFVLKAPLSAWIFIVALLLVGLISLGTLWWQVGKAARINPAEVMRSENN</sequence>
<dbReference type="EMBL" id="JAHLFJ010000021">
    <property type="protein sequence ID" value="MBU3855284.1"/>
    <property type="molecule type" value="Genomic_DNA"/>
</dbReference>
<dbReference type="Pfam" id="PF02687">
    <property type="entry name" value="FtsX"/>
    <property type="match status" value="2"/>
</dbReference>
<keyword evidence="3 6" id="KW-0812">Transmembrane</keyword>
<evidence type="ECO:0000256" key="3">
    <source>
        <dbReference type="ARBA" id="ARBA00022692"/>
    </source>
</evidence>
<gene>
    <name evidence="9" type="ORF">H9928_01755</name>
</gene>
<feature type="transmembrane region" description="Helical" evidence="6">
    <location>
        <begin position="16"/>
        <end position="39"/>
    </location>
</feature>
<evidence type="ECO:0000256" key="4">
    <source>
        <dbReference type="ARBA" id="ARBA00022989"/>
    </source>
</evidence>
<feature type="transmembrane region" description="Helical" evidence="6">
    <location>
        <begin position="348"/>
        <end position="370"/>
    </location>
</feature>
<protein>
    <submittedName>
        <fullName evidence="9">ABC transporter permease</fullName>
    </submittedName>
</protein>
<keyword evidence="2" id="KW-1003">Cell membrane</keyword>
<dbReference type="Pfam" id="PF12704">
    <property type="entry name" value="MacB_PCD"/>
    <property type="match status" value="1"/>
</dbReference>
<dbReference type="AlphaFoldDB" id="A0A948X1P8"/>
<evidence type="ECO:0000313" key="10">
    <source>
        <dbReference type="Proteomes" id="UP000784286"/>
    </source>
</evidence>
<evidence type="ECO:0000256" key="2">
    <source>
        <dbReference type="ARBA" id="ARBA00022475"/>
    </source>
</evidence>
<feature type="transmembrane region" description="Helical" evidence="6">
    <location>
        <begin position="390"/>
        <end position="414"/>
    </location>
</feature>
<dbReference type="PANTHER" id="PTHR30572">
    <property type="entry name" value="MEMBRANE COMPONENT OF TRANSPORTER-RELATED"/>
    <property type="match status" value="1"/>
</dbReference>
<feature type="transmembrane region" description="Helical" evidence="6">
    <location>
        <begin position="708"/>
        <end position="736"/>
    </location>
</feature>
<organism evidence="9 10">
    <name type="scientific">Candidatus Phocaeicola excrementipullorum</name>
    <dbReference type="NCBI Taxonomy" id="2838731"/>
    <lineage>
        <taxon>Bacteria</taxon>
        <taxon>Pseudomonadati</taxon>
        <taxon>Bacteroidota</taxon>
        <taxon>Bacteroidia</taxon>
        <taxon>Bacteroidales</taxon>
        <taxon>Bacteroidaceae</taxon>
        <taxon>Phocaeicola</taxon>
    </lineage>
</organism>